<reference evidence="4" key="1">
    <citation type="journal article" date="2013" name="Genome Announc.">
        <title>Draft genome sequence of Botrytis cinerea BcDW1, inoculum for noble rot of grape berries.</title>
        <authorList>
            <person name="Blanco-Ulate B."/>
            <person name="Allen G."/>
            <person name="Powell A.L."/>
            <person name="Cantu D."/>
        </authorList>
    </citation>
    <scope>NUCLEOTIDE SEQUENCE [LARGE SCALE GENOMIC DNA]</scope>
    <source>
        <strain evidence="4">BcDW1</strain>
    </source>
</reference>
<dbReference type="EMBL" id="KB707706">
    <property type="protein sequence ID" value="EMR90365.1"/>
    <property type="molecule type" value="Genomic_DNA"/>
</dbReference>
<gene>
    <name evidence="3" type="ORF">BcDW1_982</name>
</gene>
<proteinExistence type="predicted"/>
<evidence type="ECO:0000313" key="3">
    <source>
        <dbReference type="EMBL" id="EMR90365.1"/>
    </source>
</evidence>
<evidence type="ECO:0000256" key="2">
    <source>
        <dbReference type="ARBA" id="ARBA00022803"/>
    </source>
</evidence>
<evidence type="ECO:0000313" key="4">
    <source>
        <dbReference type="Proteomes" id="UP000012045"/>
    </source>
</evidence>
<dbReference type="Gene3D" id="1.25.40.10">
    <property type="entry name" value="Tetratricopeptide repeat domain"/>
    <property type="match status" value="2"/>
</dbReference>
<dbReference type="AlphaFoldDB" id="M7U9N1"/>
<dbReference type="InterPro" id="IPR011990">
    <property type="entry name" value="TPR-like_helical_dom_sf"/>
</dbReference>
<organism evidence="3 4">
    <name type="scientific">Botryotinia fuckeliana (strain BcDW1)</name>
    <name type="common">Noble rot fungus</name>
    <name type="synonym">Botrytis cinerea</name>
    <dbReference type="NCBI Taxonomy" id="1290391"/>
    <lineage>
        <taxon>Eukaryota</taxon>
        <taxon>Fungi</taxon>
        <taxon>Dikarya</taxon>
        <taxon>Ascomycota</taxon>
        <taxon>Pezizomycotina</taxon>
        <taxon>Leotiomycetes</taxon>
        <taxon>Helotiales</taxon>
        <taxon>Sclerotiniaceae</taxon>
        <taxon>Botrytis</taxon>
    </lineage>
</organism>
<name>M7U9N1_BOTF1</name>
<accession>M7U9N1</accession>
<dbReference type="PANTHER" id="PTHR45641:SF19">
    <property type="entry name" value="NEPHROCYSTIN-3"/>
    <property type="match status" value="1"/>
</dbReference>
<dbReference type="Proteomes" id="UP000012045">
    <property type="component" value="Unassembled WGS sequence"/>
</dbReference>
<keyword evidence="2" id="KW-0802">TPR repeat</keyword>
<evidence type="ECO:0000256" key="1">
    <source>
        <dbReference type="ARBA" id="ARBA00022737"/>
    </source>
</evidence>
<dbReference type="PANTHER" id="PTHR45641">
    <property type="entry name" value="TETRATRICOPEPTIDE REPEAT PROTEIN (AFU_ORTHOLOGUE AFUA_6G03870)"/>
    <property type="match status" value="1"/>
</dbReference>
<keyword evidence="1" id="KW-0677">Repeat</keyword>
<dbReference type="SUPFAM" id="SSF48452">
    <property type="entry name" value="TPR-like"/>
    <property type="match status" value="1"/>
</dbReference>
<dbReference type="HOGENOM" id="CLU_379911_0_0_1"/>
<dbReference type="STRING" id="1290391.M7U9N1"/>
<dbReference type="OrthoDB" id="539213at2759"/>
<protein>
    <submittedName>
        <fullName evidence="3">Putative tetratricopeptide repeat family protein</fullName>
    </submittedName>
</protein>
<sequence>MDEVPQTLGVTEESSAMDLEQLPFSRESDVHGSLGLARLFQRLEIEASIPPLDLDDEVMETKQTVSGNELRSDIECYGRITRPISALSSQIKYVYIPNTVVKPAHIPGKRIPWSPLFELDLFPTPQNTRGSRRGLVLAPPSMPLIDVWDKDFKEWRLRLRKLRKTLPDHNPAIILSLEHLINLRKQRKESCLYLYRQLLAARLKESCPNDYKIMEIYLEIVTELLLRRKRLDATYLSRSLREAIQQSQMSSEHHFHIRLSYLEALILYRNGQYGEAESIIRVVIQKILNNQNLDRNHQVTSDALELLAQLIRRQNKDSYSEAEKLHRYNIHQISKHGRSLGNTYFKGMNYLIYVLLESQEIEEAHSLCIYIMEYAKLSLGKRHNWYYEYQEHLGFILFDRGMISESVDLFQNIVLGADNRHWAPRSNYNFGWVLERCGDFREAIVMYKRCLFMEVRCEGWGNWKDLRISWNRLCLCYEKLSQFQDALFLYENLVGKMKSFMGDDHPFIKEVEGRISKVQERMEESSAGSEELNSQHKVQQEGVDGLVCKILSEAIRDVSLREIFEIEHGALDEQIADIGKQIGSMKLS</sequence>